<feature type="compositionally biased region" description="Polar residues" evidence="2">
    <location>
        <begin position="1034"/>
        <end position="1047"/>
    </location>
</feature>
<dbReference type="FunFam" id="2.60.40.10:FF:001806">
    <property type="entry name" value="Blast:Twitchin"/>
    <property type="match status" value="1"/>
</dbReference>
<evidence type="ECO:0000259" key="5">
    <source>
        <dbReference type="PROSITE" id="PS50853"/>
    </source>
</evidence>
<feature type="domain" description="Fibronectin type-III" evidence="5">
    <location>
        <begin position="332"/>
        <end position="425"/>
    </location>
</feature>
<proteinExistence type="predicted"/>
<feature type="compositionally biased region" description="Polar residues" evidence="2">
    <location>
        <begin position="1085"/>
        <end position="1100"/>
    </location>
</feature>
<evidence type="ECO:0000256" key="3">
    <source>
        <dbReference type="SAM" id="Phobius"/>
    </source>
</evidence>
<feature type="domain" description="Ig-like" evidence="4">
    <location>
        <begin position="140"/>
        <end position="228"/>
    </location>
</feature>
<feature type="domain" description="Fibronectin type-III" evidence="5">
    <location>
        <begin position="33"/>
        <end position="134"/>
    </location>
</feature>
<feature type="compositionally biased region" description="Basic and acidic residues" evidence="2">
    <location>
        <begin position="478"/>
        <end position="487"/>
    </location>
</feature>
<feature type="compositionally biased region" description="Polar residues" evidence="2">
    <location>
        <begin position="561"/>
        <end position="600"/>
    </location>
</feature>
<dbReference type="InterPro" id="IPR003961">
    <property type="entry name" value="FN3_dom"/>
</dbReference>
<evidence type="ECO:0000313" key="6">
    <source>
        <dbReference type="EMBL" id="JAG81284.1"/>
    </source>
</evidence>
<feature type="region of interest" description="Disordered" evidence="2">
    <location>
        <begin position="694"/>
        <end position="721"/>
    </location>
</feature>
<dbReference type="PANTHER" id="PTHR13817">
    <property type="entry name" value="TITIN"/>
    <property type="match status" value="1"/>
</dbReference>
<evidence type="ECO:0000256" key="1">
    <source>
        <dbReference type="ARBA" id="ARBA00022737"/>
    </source>
</evidence>
<feature type="domain" description="Ig-like" evidence="4">
    <location>
        <begin position="233"/>
        <end position="327"/>
    </location>
</feature>
<dbReference type="SUPFAM" id="SSF49265">
    <property type="entry name" value="Fibronectin type III"/>
    <property type="match status" value="1"/>
</dbReference>
<dbReference type="SMART" id="SM00408">
    <property type="entry name" value="IGc2"/>
    <property type="match status" value="2"/>
</dbReference>
<feature type="compositionally biased region" description="Basic and acidic residues" evidence="2">
    <location>
        <begin position="452"/>
        <end position="463"/>
    </location>
</feature>
<dbReference type="InterPro" id="IPR003598">
    <property type="entry name" value="Ig_sub2"/>
</dbReference>
<feature type="compositionally biased region" description="Basic and acidic residues" evidence="2">
    <location>
        <begin position="1126"/>
        <end position="1135"/>
    </location>
</feature>
<evidence type="ECO:0000313" key="7">
    <source>
        <dbReference type="EMBL" id="JAG81285.1"/>
    </source>
</evidence>
<sequence>MGNTSTAISRRNSTSTGNNVKRVQWGSSGLPGPPGKPILIPSFTEDSQPIIVGIRWERSSYNGGSAIIGYLVEHRRLGSPHWVRSSPGLCSFPELTLRGLEPGWRYQFRVRAQNTIGLSPTSEISDPLTVTLQRAEAAAPHFISELRDTTALENEQVEFVVHFAGTPIPKISWFKDGFEIFSSRRTKIITENGRSSLVIHQTALNDEGEIKCTAVNKAGHTSTRGKLILQALPKIRLPRQYEDGLLFEKGETIKLKISIAGRPSPCVKWYHDGEMIILGDRHIIESIDTGEYSLTILTAVRNDRGEYTITASNELGEDSSSFLVTVTDRPSAPGTIRIIMTLGRSVTLSWDEPEDDGGCKIGTYIVEYYRVGWNVWLKANTSRRPEATLVDLIGDSEYRFRVKAENPYGISDPSKESDVVFIPHAAGSSSKSAPTLPRDHKLQSEQQNSRGRRLDKYEDDIKKSTKRTRSLTRAEATASHEHSEDFYRQQSQALPSRSVSVQRLSSDAPLTKSFRSDSRVTFADTVFLHADEPLDDTFVPRAKPRVKRDKNLKVNDRKANDLTQTPATDLNDQSNSSEKNLLSNANITSDSIPQNNNVNSPIEKGDDEEKNDEEFMLILYPNTDIGNVEDKYAAKIETNFESDDDLIPPPMSRSLPELFSVDHHIVETVREAFSSTELLHERALERFQKAVAMEEANSRKNISNSEKWTDGKDLSSNKLRNPVKIQSGSGLAFSDAQAMWNKRRLSEGQTVCEDMGSVFTAPPMAVASDSNLDNLNLNEESINDLRQSFPELITSLRRWDDSNLYSGSENKLLIFDETSASNLENLESNFTQDEALADNEELLFPSDSAFTNLENVESDEDASPVESGEFGVTSQDNIYYASGIETVLQTSRKNSIPGANVAQPKSILKKRVDDAPANRNNFSQPLETFGETKSAVSQELNDGTMRDDGHTKLFSGNGNGNAIIGGTHATDLPVMSDTESDNTSLMIAAEVAQNRRKSSAKSLMAKKESAEVKEDIEAQRAVIDHYTEIVNAHSVSPSHYSSNYPTGRSSRVTSPSRMSSGESPKNPDNFNDNSQNATHKIPNAPVSSNNQSTKNFTSQRKPAEQIRPSESTTNSLRRNSISSRSSRIDLGRSSRESSTSRSSSKTRKRRGKKMEKKIDEISGVNPNFIDRLEKLQGPTEVLEKASSRASKIINRNKQWSDETGRQDGDASGEPLILQTQIKVQSIMSYVIDLILFLGAVYIYLFKKEILAIPLIGLVLYRRIQADITNWIPHKHK</sequence>
<dbReference type="InterPro" id="IPR050964">
    <property type="entry name" value="Striated_Muscle_Regulatory"/>
</dbReference>
<dbReference type="InterPro" id="IPR036179">
    <property type="entry name" value="Ig-like_dom_sf"/>
</dbReference>
<feature type="compositionally biased region" description="Polar residues" evidence="2">
    <location>
        <begin position="1061"/>
        <end position="1078"/>
    </location>
</feature>
<feature type="region of interest" description="Disordered" evidence="2">
    <location>
        <begin position="1034"/>
        <end position="1159"/>
    </location>
</feature>
<keyword evidence="3" id="KW-0472">Membrane</keyword>
<gene>
    <name evidence="7" type="primary">TTN_1</name>
    <name evidence="6" type="synonym">TTN_4</name>
    <name evidence="6" type="ORF">g.19754</name>
    <name evidence="7" type="ORF">g.19758</name>
</gene>
<dbReference type="InterPro" id="IPR036116">
    <property type="entry name" value="FN3_sf"/>
</dbReference>
<dbReference type="FunFam" id="2.60.40.10:FF:000612">
    <property type="entry name" value="palladin isoform X1"/>
    <property type="match status" value="1"/>
</dbReference>
<dbReference type="SMART" id="SM00409">
    <property type="entry name" value="IG"/>
    <property type="match status" value="2"/>
</dbReference>
<organism evidence="7">
    <name type="scientific">Fopius arisanus</name>
    <dbReference type="NCBI Taxonomy" id="64838"/>
    <lineage>
        <taxon>Eukaryota</taxon>
        <taxon>Metazoa</taxon>
        <taxon>Ecdysozoa</taxon>
        <taxon>Arthropoda</taxon>
        <taxon>Hexapoda</taxon>
        <taxon>Insecta</taxon>
        <taxon>Pterygota</taxon>
        <taxon>Neoptera</taxon>
        <taxon>Endopterygota</taxon>
        <taxon>Hymenoptera</taxon>
        <taxon>Apocrita</taxon>
        <taxon>Ichneumonoidea</taxon>
        <taxon>Braconidae</taxon>
        <taxon>Opiinae</taxon>
        <taxon>Fopius</taxon>
    </lineage>
</organism>
<feature type="compositionally biased region" description="Polar residues" evidence="2">
    <location>
        <begin position="1"/>
        <end position="21"/>
    </location>
</feature>
<keyword evidence="1" id="KW-0677">Repeat</keyword>
<name>A0A0C9QAL6_9HYME</name>
<dbReference type="PANTHER" id="PTHR13817:SF167">
    <property type="entry name" value="MYOMESIN AND MYOSIN BINDING PROTEIN"/>
    <property type="match status" value="1"/>
</dbReference>
<feature type="region of interest" description="Disordered" evidence="2">
    <location>
        <begin position="1"/>
        <end position="36"/>
    </location>
</feature>
<dbReference type="EMBL" id="GBYB01011517">
    <property type="protein sequence ID" value="JAG81284.1"/>
    <property type="molecule type" value="Transcribed_RNA"/>
</dbReference>
<dbReference type="AlphaFoldDB" id="A0A0C9QAL6"/>
<feature type="region of interest" description="Disordered" evidence="2">
    <location>
        <begin position="547"/>
        <end position="609"/>
    </location>
</feature>
<feature type="compositionally biased region" description="Low complexity" evidence="2">
    <location>
        <begin position="1048"/>
        <end position="1060"/>
    </location>
</feature>
<dbReference type="PROSITE" id="PS50853">
    <property type="entry name" value="FN3"/>
    <property type="match status" value="2"/>
</dbReference>
<keyword evidence="3" id="KW-1133">Transmembrane helix</keyword>
<evidence type="ECO:0000259" key="4">
    <source>
        <dbReference type="PROSITE" id="PS50835"/>
    </source>
</evidence>
<dbReference type="PROSITE" id="PS50835">
    <property type="entry name" value="IG_LIKE"/>
    <property type="match status" value="2"/>
</dbReference>
<dbReference type="SMART" id="SM00060">
    <property type="entry name" value="FN3"/>
    <property type="match status" value="2"/>
</dbReference>
<feature type="compositionally biased region" description="Low complexity" evidence="2">
    <location>
        <begin position="1111"/>
        <end position="1125"/>
    </location>
</feature>
<dbReference type="Pfam" id="PF00041">
    <property type="entry name" value="fn3"/>
    <property type="match status" value="2"/>
</dbReference>
<dbReference type="InterPro" id="IPR007110">
    <property type="entry name" value="Ig-like_dom"/>
</dbReference>
<feature type="region of interest" description="Disordered" evidence="2">
    <location>
        <begin position="426"/>
        <end position="508"/>
    </location>
</feature>
<reference evidence="7" key="1">
    <citation type="submission" date="2015-01" db="EMBL/GenBank/DDBJ databases">
        <title>Transcriptome Assembly of Fopius arisanus.</title>
        <authorList>
            <person name="Geib S."/>
        </authorList>
    </citation>
    <scope>NUCLEOTIDE SEQUENCE</scope>
</reference>
<dbReference type="InterPro" id="IPR013098">
    <property type="entry name" value="Ig_I-set"/>
</dbReference>
<dbReference type="Gene3D" id="2.60.40.10">
    <property type="entry name" value="Immunoglobulins"/>
    <property type="match status" value="4"/>
</dbReference>
<protein>
    <submittedName>
        <fullName evidence="7">TTN_1 protein</fullName>
    </submittedName>
    <submittedName>
        <fullName evidence="6">TTN_4 protein</fullName>
    </submittedName>
</protein>
<keyword evidence="3" id="KW-0812">Transmembrane</keyword>
<dbReference type="GO" id="GO:0009653">
    <property type="term" value="P:anatomical structure morphogenesis"/>
    <property type="evidence" value="ECO:0007669"/>
    <property type="project" value="UniProtKB-ARBA"/>
</dbReference>
<dbReference type="Pfam" id="PF07679">
    <property type="entry name" value="I-set"/>
    <property type="match status" value="2"/>
</dbReference>
<dbReference type="SUPFAM" id="SSF48726">
    <property type="entry name" value="Immunoglobulin"/>
    <property type="match status" value="2"/>
</dbReference>
<dbReference type="InterPro" id="IPR003599">
    <property type="entry name" value="Ig_sub"/>
</dbReference>
<evidence type="ECO:0000256" key="2">
    <source>
        <dbReference type="SAM" id="MobiDB-lite"/>
    </source>
</evidence>
<feature type="transmembrane region" description="Helical" evidence="3">
    <location>
        <begin position="1226"/>
        <end position="1245"/>
    </location>
</feature>
<feature type="compositionally biased region" description="Basic residues" evidence="2">
    <location>
        <begin position="1144"/>
        <end position="1155"/>
    </location>
</feature>
<feature type="compositionally biased region" description="Basic and acidic residues" evidence="2">
    <location>
        <begin position="549"/>
        <end position="560"/>
    </location>
</feature>
<dbReference type="GO" id="GO:0030154">
    <property type="term" value="P:cell differentiation"/>
    <property type="evidence" value="ECO:0007669"/>
    <property type="project" value="UniProtKB-ARBA"/>
</dbReference>
<feature type="compositionally biased region" description="Polar residues" evidence="2">
    <location>
        <begin position="488"/>
        <end position="505"/>
    </location>
</feature>
<dbReference type="FunFam" id="2.60.40.10:FF:001223">
    <property type="entry name" value="Sidekick cell adhesion molecule 1"/>
    <property type="match status" value="1"/>
</dbReference>
<dbReference type="CDD" id="cd00063">
    <property type="entry name" value="FN3"/>
    <property type="match status" value="2"/>
</dbReference>
<dbReference type="EMBL" id="GBYB01011518">
    <property type="protein sequence ID" value="JAG81285.1"/>
    <property type="molecule type" value="Transcribed_RNA"/>
</dbReference>
<dbReference type="InterPro" id="IPR013783">
    <property type="entry name" value="Ig-like_fold"/>
</dbReference>
<accession>A0A0C9QAL6</accession>